<dbReference type="Proteomes" id="UP001420932">
    <property type="component" value="Unassembled WGS sequence"/>
</dbReference>
<gene>
    <name evidence="1" type="ORF">Syun_026832</name>
</gene>
<evidence type="ECO:0000313" key="1">
    <source>
        <dbReference type="EMBL" id="KAK9091921.1"/>
    </source>
</evidence>
<comment type="caution">
    <text evidence="1">The sequence shown here is derived from an EMBL/GenBank/DDBJ whole genome shotgun (WGS) entry which is preliminary data.</text>
</comment>
<dbReference type="EMBL" id="JBBNAF010000012">
    <property type="protein sequence ID" value="KAK9091921.1"/>
    <property type="molecule type" value="Genomic_DNA"/>
</dbReference>
<dbReference type="AlphaFoldDB" id="A0AAP0HPL8"/>
<organism evidence="1 2">
    <name type="scientific">Stephania yunnanensis</name>
    <dbReference type="NCBI Taxonomy" id="152371"/>
    <lineage>
        <taxon>Eukaryota</taxon>
        <taxon>Viridiplantae</taxon>
        <taxon>Streptophyta</taxon>
        <taxon>Embryophyta</taxon>
        <taxon>Tracheophyta</taxon>
        <taxon>Spermatophyta</taxon>
        <taxon>Magnoliopsida</taxon>
        <taxon>Ranunculales</taxon>
        <taxon>Menispermaceae</taxon>
        <taxon>Menispermoideae</taxon>
        <taxon>Cissampelideae</taxon>
        <taxon>Stephania</taxon>
    </lineage>
</organism>
<sequence length="50" mass="5826">MSIIFLTINTSFNFQFNENDSGCENIRVMTLNGKLLLMVKASLNFQFYEK</sequence>
<protein>
    <submittedName>
        <fullName evidence="1">Uncharacterized protein</fullName>
    </submittedName>
</protein>
<reference evidence="1 2" key="1">
    <citation type="submission" date="2024-01" db="EMBL/GenBank/DDBJ databases">
        <title>Genome assemblies of Stephania.</title>
        <authorList>
            <person name="Yang L."/>
        </authorList>
    </citation>
    <scope>NUCLEOTIDE SEQUENCE [LARGE SCALE GENOMIC DNA]</scope>
    <source>
        <strain evidence="1">YNDBR</strain>
        <tissue evidence="1">Leaf</tissue>
    </source>
</reference>
<proteinExistence type="predicted"/>
<evidence type="ECO:0000313" key="2">
    <source>
        <dbReference type="Proteomes" id="UP001420932"/>
    </source>
</evidence>
<keyword evidence="2" id="KW-1185">Reference proteome</keyword>
<name>A0AAP0HPL8_9MAGN</name>
<accession>A0AAP0HPL8</accession>